<organism evidence="3 4">
    <name type="scientific">Caulobacter rhizosphaerae</name>
    <dbReference type="NCBI Taxonomy" id="2010972"/>
    <lineage>
        <taxon>Bacteria</taxon>
        <taxon>Pseudomonadati</taxon>
        <taxon>Pseudomonadota</taxon>
        <taxon>Alphaproteobacteria</taxon>
        <taxon>Caulobacterales</taxon>
        <taxon>Caulobacteraceae</taxon>
        <taxon>Caulobacter</taxon>
    </lineage>
</organism>
<keyword evidence="1" id="KW-0472">Membrane</keyword>
<feature type="transmembrane region" description="Helical" evidence="1">
    <location>
        <begin position="21"/>
        <end position="42"/>
    </location>
</feature>
<comment type="caution">
    <text evidence="3">The sequence shown here is derived from an EMBL/GenBank/DDBJ whole genome shotgun (WGS) entry which is preliminary data.</text>
</comment>
<keyword evidence="3" id="KW-0645">Protease</keyword>
<keyword evidence="4" id="KW-1185">Reference proteome</keyword>
<accession>A0ABU1MYZ8</accession>
<evidence type="ECO:0000259" key="2">
    <source>
        <dbReference type="Pfam" id="PF02517"/>
    </source>
</evidence>
<dbReference type="Proteomes" id="UP001262754">
    <property type="component" value="Unassembled WGS sequence"/>
</dbReference>
<dbReference type="EMBL" id="JAVDRL010000005">
    <property type="protein sequence ID" value="MDR6531060.1"/>
    <property type="molecule type" value="Genomic_DNA"/>
</dbReference>
<feature type="transmembrane region" description="Helical" evidence="1">
    <location>
        <begin position="104"/>
        <end position="125"/>
    </location>
</feature>
<dbReference type="InterPro" id="IPR003675">
    <property type="entry name" value="Rce1/LyrA-like_dom"/>
</dbReference>
<evidence type="ECO:0000313" key="4">
    <source>
        <dbReference type="Proteomes" id="UP001262754"/>
    </source>
</evidence>
<protein>
    <submittedName>
        <fullName evidence="3">Membrane protease YdiL (CAAX protease family)</fullName>
    </submittedName>
</protein>
<dbReference type="GO" id="GO:0008233">
    <property type="term" value="F:peptidase activity"/>
    <property type="evidence" value="ECO:0007669"/>
    <property type="project" value="UniProtKB-KW"/>
</dbReference>
<sequence length="264" mass="28646">MTDLALPPSRRPFLQVAGFRFHPWSTLWPIVLAAALMQTLLVPGREAGRWLYKHNIELFQHQVWVFVALATLFQILTGLLALAVMRRVLPQADNALRWPPGKTFAGLAVAIGVTMGLVMLVADYWPQLLAGAAPDGGYDIGSPGAVIGWLGVMLAAGPNEEIIFRGLLVGMLATLVPGRLRIGPLDLPVAAYVVALLFGLAHYDSFLHNPPHLAIAQQVYAFAWGLTYVWLMERSRSLLAPMIAHGLSDAVEVGAVMVLMAAWG</sequence>
<proteinExistence type="predicted"/>
<dbReference type="RefSeq" id="WP_056755307.1">
    <property type="nucleotide sequence ID" value="NZ_JAVDRL010000005.1"/>
</dbReference>
<dbReference type="GO" id="GO:0006508">
    <property type="term" value="P:proteolysis"/>
    <property type="evidence" value="ECO:0007669"/>
    <property type="project" value="UniProtKB-KW"/>
</dbReference>
<feature type="transmembrane region" description="Helical" evidence="1">
    <location>
        <begin position="63"/>
        <end position="84"/>
    </location>
</feature>
<feature type="transmembrane region" description="Helical" evidence="1">
    <location>
        <begin position="185"/>
        <end position="203"/>
    </location>
</feature>
<keyword evidence="1" id="KW-1133">Transmembrane helix</keyword>
<feature type="domain" description="CAAX prenyl protease 2/Lysostaphin resistance protein A-like" evidence="2">
    <location>
        <begin position="145"/>
        <end position="250"/>
    </location>
</feature>
<evidence type="ECO:0000256" key="1">
    <source>
        <dbReference type="SAM" id="Phobius"/>
    </source>
</evidence>
<reference evidence="3 4" key="1">
    <citation type="submission" date="2023-07" db="EMBL/GenBank/DDBJ databases">
        <title>Sorghum-associated microbial communities from plants grown in Nebraska, USA.</title>
        <authorList>
            <person name="Schachtman D."/>
        </authorList>
    </citation>
    <scope>NUCLEOTIDE SEQUENCE [LARGE SCALE GENOMIC DNA]</scope>
    <source>
        <strain evidence="3 4">DS2154</strain>
    </source>
</reference>
<keyword evidence="1" id="KW-0812">Transmembrane</keyword>
<evidence type="ECO:0000313" key="3">
    <source>
        <dbReference type="EMBL" id="MDR6531060.1"/>
    </source>
</evidence>
<dbReference type="Pfam" id="PF02517">
    <property type="entry name" value="Rce1-like"/>
    <property type="match status" value="1"/>
</dbReference>
<feature type="transmembrane region" description="Helical" evidence="1">
    <location>
        <begin position="215"/>
        <end position="231"/>
    </location>
</feature>
<keyword evidence="3" id="KW-0378">Hydrolase</keyword>
<name>A0ABU1MYZ8_9CAUL</name>
<gene>
    <name evidence="3" type="ORF">J2800_001802</name>
</gene>